<dbReference type="SMART" id="SM00448">
    <property type="entry name" value="REC"/>
    <property type="match status" value="1"/>
</dbReference>
<evidence type="ECO:0000256" key="1">
    <source>
        <dbReference type="ARBA" id="ARBA00023015"/>
    </source>
</evidence>
<name>A0A1G7JUA5_9FIRM</name>
<dbReference type="SUPFAM" id="SSF52172">
    <property type="entry name" value="CheY-like"/>
    <property type="match status" value="1"/>
</dbReference>
<dbReference type="PANTHER" id="PTHR43280:SF28">
    <property type="entry name" value="HTH-TYPE TRANSCRIPTIONAL ACTIVATOR RHAS"/>
    <property type="match status" value="1"/>
</dbReference>
<dbReference type="Pfam" id="PF12833">
    <property type="entry name" value="HTH_18"/>
    <property type="match status" value="1"/>
</dbReference>
<keyword evidence="3" id="KW-0804">Transcription</keyword>
<reference evidence="8" key="1">
    <citation type="submission" date="2016-10" db="EMBL/GenBank/DDBJ databases">
        <authorList>
            <person name="Varghese N."/>
            <person name="Submissions S."/>
        </authorList>
    </citation>
    <scope>NUCLEOTIDE SEQUENCE [LARGE SCALE GENOMIC DNA]</scope>
    <source>
        <strain evidence="8">DSM 23256</strain>
    </source>
</reference>
<dbReference type="SMART" id="SM00342">
    <property type="entry name" value="HTH_ARAC"/>
    <property type="match status" value="1"/>
</dbReference>
<evidence type="ECO:0000259" key="5">
    <source>
        <dbReference type="PROSITE" id="PS01124"/>
    </source>
</evidence>
<dbReference type="GO" id="GO:0043565">
    <property type="term" value="F:sequence-specific DNA binding"/>
    <property type="evidence" value="ECO:0007669"/>
    <property type="project" value="InterPro"/>
</dbReference>
<dbReference type="InterPro" id="IPR018060">
    <property type="entry name" value="HTH_AraC"/>
</dbReference>
<dbReference type="InterPro" id="IPR009057">
    <property type="entry name" value="Homeodomain-like_sf"/>
</dbReference>
<dbReference type="Gene3D" id="1.10.10.60">
    <property type="entry name" value="Homeodomain-like"/>
    <property type="match status" value="2"/>
</dbReference>
<evidence type="ECO:0000313" key="7">
    <source>
        <dbReference type="EMBL" id="SDF28441.1"/>
    </source>
</evidence>
<evidence type="ECO:0000256" key="4">
    <source>
        <dbReference type="PROSITE-ProRule" id="PRU00169"/>
    </source>
</evidence>
<keyword evidence="1" id="KW-0805">Transcription regulation</keyword>
<evidence type="ECO:0000313" key="8">
    <source>
        <dbReference type="Proteomes" id="UP000243333"/>
    </source>
</evidence>
<dbReference type="Pfam" id="PF00072">
    <property type="entry name" value="Response_reg"/>
    <property type="match status" value="1"/>
</dbReference>
<dbReference type="Gene3D" id="3.40.50.2300">
    <property type="match status" value="1"/>
</dbReference>
<dbReference type="RefSeq" id="WP_171904598.1">
    <property type="nucleotide sequence ID" value="NZ_FNBU01000006.1"/>
</dbReference>
<gene>
    <name evidence="7" type="ORF">SAMN05660235_01053</name>
</gene>
<dbReference type="GO" id="GO:0003700">
    <property type="term" value="F:DNA-binding transcription factor activity"/>
    <property type="evidence" value="ECO:0007669"/>
    <property type="project" value="InterPro"/>
</dbReference>
<organism evidence="7 8">
    <name type="scientific">Sporolituus thermophilus DSM 23256</name>
    <dbReference type="NCBI Taxonomy" id="1123285"/>
    <lineage>
        <taxon>Bacteria</taxon>
        <taxon>Bacillati</taxon>
        <taxon>Bacillota</taxon>
        <taxon>Negativicutes</taxon>
        <taxon>Selenomonadales</taxon>
        <taxon>Sporomusaceae</taxon>
        <taxon>Sporolituus</taxon>
    </lineage>
</organism>
<sequence length="261" mass="29357">MNVLLVNDDPLELEQLKLLIQSVCPHWHLFAVCDGSAAMDLTATTYFDIAFLNINLPAQSDLLVAGKLRQSGRVTDIVIVTAHQDFSIARAAIKIGAVDFLIKPISVDELNAILRRYLQKEVPRPVYSPLITKVLTILEHHYADRLSLANIAAAVHVNPSYLSRRFKAEVGYSFSKYLISFRLKIVKDLLVSRPDLSIAQIAEKAGFASQQYLSALFHRNTGLTPREYRKNNLDFRRSSGNLLIACGRRHGPDCFPDDNRR</sequence>
<dbReference type="SUPFAM" id="SSF46689">
    <property type="entry name" value="Homeodomain-like"/>
    <property type="match status" value="2"/>
</dbReference>
<accession>A0A1G7JUA5</accession>
<keyword evidence="2" id="KW-0238">DNA-binding</keyword>
<protein>
    <submittedName>
        <fullName evidence="7">Response regulator receiver domain-containing protein</fullName>
    </submittedName>
</protein>
<evidence type="ECO:0000256" key="2">
    <source>
        <dbReference type="ARBA" id="ARBA00023125"/>
    </source>
</evidence>
<dbReference type="AlphaFoldDB" id="A0A1G7JUA5"/>
<feature type="domain" description="HTH araC/xylS-type" evidence="5">
    <location>
        <begin position="132"/>
        <end position="231"/>
    </location>
</feature>
<dbReference type="Proteomes" id="UP000243333">
    <property type="component" value="Unassembled WGS sequence"/>
</dbReference>
<dbReference type="STRING" id="1123285.SAMN05660235_01053"/>
<dbReference type="PANTHER" id="PTHR43280">
    <property type="entry name" value="ARAC-FAMILY TRANSCRIPTIONAL REGULATOR"/>
    <property type="match status" value="1"/>
</dbReference>
<evidence type="ECO:0000256" key="3">
    <source>
        <dbReference type="ARBA" id="ARBA00023163"/>
    </source>
</evidence>
<dbReference type="EMBL" id="FNBU01000006">
    <property type="protein sequence ID" value="SDF28441.1"/>
    <property type="molecule type" value="Genomic_DNA"/>
</dbReference>
<evidence type="ECO:0000259" key="6">
    <source>
        <dbReference type="PROSITE" id="PS50110"/>
    </source>
</evidence>
<feature type="domain" description="Response regulatory" evidence="6">
    <location>
        <begin position="2"/>
        <end position="118"/>
    </location>
</feature>
<dbReference type="PROSITE" id="PS01124">
    <property type="entry name" value="HTH_ARAC_FAMILY_2"/>
    <property type="match status" value="1"/>
</dbReference>
<dbReference type="PROSITE" id="PS50110">
    <property type="entry name" value="RESPONSE_REGULATORY"/>
    <property type="match status" value="1"/>
</dbReference>
<comment type="caution">
    <text evidence="4">Lacks conserved residue(s) required for the propagation of feature annotation.</text>
</comment>
<keyword evidence="8" id="KW-1185">Reference proteome</keyword>
<dbReference type="InterPro" id="IPR011006">
    <property type="entry name" value="CheY-like_superfamily"/>
</dbReference>
<dbReference type="GO" id="GO:0000160">
    <property type="term" value="P:phosphorelay signal transduction system"/>
    <property type="evidence" value="ECO:0007669"/>
    <property type="project" value="InterPro"/>
</dbReference>
<dbReference type="InterPro" id="IPR001789">
    <property type="entry name" value="Sig_transdc_resp-reg_receiver"/>
</dbReference>
<proteinExistence type="predicted"/>